<keyword evidence="3" id="KW-1185">Reference proteome</keyword>
<dbReference type="InterPro" id="IPR027365">
    <property type="entry name" value="GNAT_acetyltra_YdfB-like"/>
</dbReference>
<name>A0A1N6PKC1_9FIRM</name>
<dbReference type="InterPro" id="IPR000182">
    <property type="entry name" value="GNAT_dom"/>
</dbReference>
<dbReference type="Proteomes" id="UP000185669">
    <property type="component" value="Unassembled WGS sequence"/>
</dbReference>
<dbReference type="AlphaFoldDB" id="A0A1N6PKC1"/>
<dbReference type="InterPro" id="IPR016181">
    <property type="entry name" value="Acyl_CoA_acyltransferase"/>
</dbReference>
<accession>A0A1N6PKC1</accession>
<organism evidence="2 3">
    <name type="scientific">Halanaerobium kushneri</name>
    <dbReference type="NCBI Taxonomy" id="56779"/>
    <lineage>
        <taxon>Bacteria</taxon>
        <taxon>Bacillati</taxon>
        <taxon>Bacillota</taxon>
        <taxon>Clostridia</taxon>
        <taxon>Halanaerobiales</taxon>
        <taxon>Halanaerobiaceae</taxon>
        <taxon>Halanaerobium</taxon>
    </lineage>
</organism>
<dbReference type="SUPFAM" id="SSF55729">
    <property type="entry name" value="Acyl-CoA N-acyltransferases (Nat)"/>
    <property type="match status" value="1"/>
</dbReference>
<reference evidence="3" key="1">
    <citation type="submission" date="2017-01" db="EMBL/GenBank/DDBJ databases">
        <authorList>
            <person name="Varghese N."/>
            <person name="Submissions S."/>
        </authorList>
    </citation>
    <scope>NUCLEOTIDE SEQUENCE [LARGE SCALE GENOMIC DNA]</scope>
    <source>
        <strain evidence="3">ATCC 700103</strain>
    </source>
</reference>
<evidence type="ECO:0000259" key="1">
    <source>
        <dbReference type="PROSITE" id="PS51186"/>
    </source>
</evidence>
<dbReference type="GO" id="GO:0016747">
    <property type="term" value="F:acyltransferase activity, transferring groups other than amino-acyl groups"/>
    <property type="evidence" value="ECO:0007669"/>
    <property type="project" value="InterPro"/>
</dbReference>
<protein>
    <submittedName>
        <fullName evidence="2">GNAT acetyltransferase</fullName>
    </submittedName>
</protein>
<dbReference type="CDD" id="cd04301">
    <property type="entry name" value="NAT_SF"/>
    <property type="match status" value="1"/>
</dbReference>
<gene>
    <name evidence="2" type="ORF">SAMN05421834_101125</name>
</gene>
<dbReference type="Pfam" id="PF12746">
    <property type="entry name" value="GNAT_acetyltran"/>
    <property type="match status" value="1"/>
</dbReference>
<dbReference type="PANTHER" id="PTHR31143">
    <property type="match status" value="1"/>
</dbReference>
<dbReference type="STRING" id="56779.SAMN05421834_101125"/>
<feature type="domain" description="N-acetyltransferase" evidence="1">
    <location>
        <begin position="148"/>
        <end position="279"/>
    </location>
</feature>
<sequence>MIFEIEKENFKSIYNILDDEIDNVEVKAVIEGNNPGWIFADSLKSPETAVIWSKGIQGFYFVGDHNNSKFNNYISDYIDNEIIPRAKKEKLDRFEFSGENKKWCHKLEEIFAERKLNKSKQLIYKLKYDQWKVHKKRRLNDKFSLKEINAELLNDKNIENLNYITSEILRWWDSCDKYLEKTFGYCIIFNNKIVSYCICNFVYDNIHTIGIETLKDYRRKGLSQAAAEAFIEKCTSEKLDPHWECMESNIASRNLAEKLKFKLERVYRLYSYPLDKVLN</sequence>
<evidence type="ECO:0000313" key="2">
    <source>
        <dbReference type="EMBL" id="SIQ04838.1"/>
    </source>
</evidence>
<dbReference type="PROSITE" id="PS51186">
    <property type="entry name" value="GNAT"/>
    <property type="match status" value="1"/>
</dbReference>
<dbReference type="EMBL" id="FTNC01000001">
    <property type="protein sequence ID" value="SIQ04838.1"/>
    <property type="molecule type" value="Genomic_DNA"/>
</dbReference>
<dbReference type="PANTHER" id="PTHR31143:SF2">
    <property type="entry name" value="FR47-LIKE DOMAIN-CONTAINING PROTEIN-RELATED"/>
    <property type="match status" value="1"/>
</dbReference>
<dbReference type="RefSeq" id="WP_076543430.1">
    <property type="nucleotide sequence ID" value="NZ_FTNC01000001.1"/>
</dbReference>
<keyword evidence="2" id="KW-0808">Transferase</keyword>
<proteinExistence type="predicted"/>
<evidence type="ECO:0000313" key="3">
    <source>
        <dbReference type="Proteomes" id="UP000185669"/>
    </source>
</evidence>
<dbReference type="OrthoDB" id="7054616at2"/>
<dbReference type="Gene3D" id="3.40.630.30">
    <property type="match status" value="1"/>
</dbReference>